<protein>
    <submittedName>
        <fullName evidence="1">Xylose isomerase</fullName>
    </submittedName>
</protein>
<keyword evidence="2" id="KW-1185">Reference proteome</keyword>
<evidence type="ECO:0000313" key="2">
    <source>
        <dbReference type="Proteomes" id="UP000566813"/>
    </source>
</evidence>
<sequence length="379" mass="42656">MKLGVSLYSYQQSHFFKELTLEDQIREVGENLPGADGIEIVDEMSLRYPDPGEDFVRQWHGWMERYGTVPVTMDVALDVLQFRDHVMSTEEAVERLERDIRLAKRLGFANVRVLSACPFDVMAGALPLAENLDIRLGKEIHQPMRLEGQQVSEIIEHIERTGTKHMGIVPDFGIFGFRPSEVLLAQYERRGAKAEASAASVDLSALLRSGSAPFDLSDIINHTAGNLRVAFKQFINDGTCVPEMKAVFSVLKAFAEERVPRPGELDYIVVAEAIMQSNTSLETMRDLAKHVISCHGKFNYMSEIPGRPGQYQDIAIDYKGAIGALVKGGFDGYINSEYEGQRYFQDRTRAEMMDEVDQVRRHHEMLRRLTGVGIPAEAQ</sequence>
<name>A0A7X1FTT8_9SPHN</name>
<dbReference type="Proteomes" id="UP000566813">
    <property type="component" value="Unassembled WGS sequence"/>
</dbReference>
<dbReference type="Gene3D" id="3.20.20.150">
    <property type="entry name" value="Divalent-metal-dependent TIM barrel enzymes"/>
    <property type="match status" value="1"/>
</dbReference>
<proteinExistence type="predicted"/>
<accession>A0A7X1FTT8</accession>
<gene>
    <name evidence="1" type="ORF">H7F51_14425</name>
</gene>
<dbReference type="SUPFAM" id="SSF51658">
    <property type="entry name" value="Xylose isomerase-like"/>
    <property type="match status" value="1"/>
</dbReference>
<comment type="caution">
    <text evidence="1">The sequence shown here is derived from an EMBL/GenBank/DDBJ whole genome shotgun (WGS) entry which is preliminary data.</text>
</comment>
<reference evidence="1 2" key="1">
    <citation type="submission" date="2020-08" db="EMBL/GenBank/DDBJ databases">
        <title>The genome sequence of type strain Novosphingobium flavum NBRC 111647.</title>
        <authorList>
            <person name="Liu Y."/>
        </authorList>
    </citation>
    <scope>NUCLEOTIDE SEQUENCE [LARGE SCALE GENOMIC DNA]</scope>
    <source>
        <strain evidence="1 2">NBRC 111647</strain>
    </source>
</reference>
<dbReference type="GO" id="GO:0016853">
    <property type="term" value="F:isomerase activity"/>
    <property type="evidence" value="ECO:0007669"/>
    <property type="project" value="UniProtKB-KW"/>
</dbReference>
<dbReference type="InterPro" id="IPR036237">
    <property type="entry name" value="Xyl_isomerase-like_sf"/>
</dbReference>
<dbReference type="EMBL" id="JACLAW010000011">
    <property type="protein sequence ID" value="MBC2666714.1"/>
    <property type="molecule type" value="Genomic_DNA"/>
</dbReference>
<organism evidence="1 2">
    <name type="scientific">Novosphingobium flavum</name>
    <dbReference type="NCBI Taxonomy" id="1778672"/>
    <lineage>
        <taxon>Bacteria</taxon>
        <taxon>Pseudomonadati</taxon>
        <taxon>Pseudomonadota</taxon>
        <taxon>Alphaproteobacteria</taxon>
        <taxon>Sphingomonadales</taxon>
        <taxon>Sphingomonadaceae</taxon>
        <taxon>Novosphingobium</taxon>
    </lineage>
</organism>
<dbReference type="RefSeq" id="WP_185665009.1">
    <property type="nucleotide sequence ID" value="NZ_JACLAW010000011.1"/>
</dbReference>
<keyword evidence="1" id="KW-0413">Isomerase</keyword>
<evidence type="ECO:0000313" key="1">
    <source>
        <dbReference type="EMBL" id="MBC2666714.1"/>
    </source>
</evidence>
<dbReference type="AlphaFoldDB" id="A0A7X1FTT8"/>